<reference evidence="2" key="2">
    <citation type="submission" date="2012-02" db="EMBL/GenBank/DDBJ databases">
        <title>Complete genome sequence of Blastococcus saxobsidens strain DD2.</title>
        <authorList>
            <person name="Genoscope."/>
        </authorList>
    </citation>
    <scope>NUCLEOTIDE SEQUENCE [LARGE SCALE GENOMIC DNA]</scope>
    <source>
        <strain evidence="2">DD2</strain>
    </source>
</reference>
<keyword evidence="1" id="KW-0378">Hydrolase</keyword>
<organism evidence="1 2">
    <name type="scientific">Blastococcus saxobsidens (strain DD2)</name>
    <dbReference type="NCBI Taxonomy" id="1146883"/>
    <lineage>
        <taxon>Bacteria</taxon>
        <taxon>Bacillati</taxon>
        <taxon>Actinomycetota</taxon>
        <taxon>Actinomycetes</taxon>
        <taxon>Geodermatophilales</taxon>
        <taxon>Geodermatophilaceae</taxon>
        <taxon>Blastococcus</taxon>
    </lineage>
</organism>
<dbReference type="Proteomes" id="UP000007517">
    <property type="component" value="Chromosome"/>
</dbReference>
<dbReference type="RefSeq" id="WP_014375173.1">
    <property type="nucleotide sequence ID" value="NC_016943.1"/>
</dbReference>
<dbReference type="eggNOG" id="COG4923">
    <property type="taxonomic scope" value="Bacteria"/>
</dbReference>
<sequence length="225" mass="23840">MAVLGVDGWRGRWVGALLRERSVRLLVLDDVAAVLGVPDVELIAIDMPIGLSDDGVRACDVAAADRLKGLGAAGSVFPTPVRAVLATDDYAEARRLSRAATVPPRAPSAQAFQLVKAIRDLDDALGDPPTDRVVEVHPELAFRALDRAVRDRKGSARGTMQRLHALRAVMDVETALAGAPVGVPVIDALDACAAAWSAHRLARDAGECIGDGTTDSRGRPMRICW</sequence>
<protein>
    <submittedName>
        <fullName evidence="1">Putative NUDIX hydrolase</fullName>
    </submittedName>
</protein>
<dbReference type="EMBL" id="FO117623">
    <property type="protein sequence ID" value="CCG02276.1"/>
    <property type="molecule type" value="Genomic_DNA"/>
</dbReference>
<dbReference type="GO" id="GO:0016787">
    <property type="term" value="F:hydrolase activity"/>
    <property type="evidence" value="ECO:0007669"/>
    <property type="project" value="UniProtKB-KW"/>
</dbReference>
<dbReference type="Pfam" id="PF04250">
    <property type="entry name" value="DUF429"/>
    <property type="match status" value="1"/>
</dbReference>
<dbReference type="KEGG" id="bsd:BLASA_1339"/>
<dbReference type="HOGENOM" id="CLU_080977_1_0_11"/>
<accession>H6RIT2</accession>
<dbReference type="OrthoDB" id="9811476at2"/>
<name>H6RIT2_BLASD</name>
<evidence type="ECO:0000313" key="1">
    <source>
        <dbReference type="EMBL" id="CCG02276.1"/>
    </source>
</evidence>
<proteinExistence type="predicted"/>
<gene>
    <name evidence="1" type="ordered locus">BLASA_1339</name>
</gene>
<dbReference type="InterPro" id="IPR007362">
    <property type="entry name" value="DUF429"/>
</dbReference>
<reference evidence="1 2" key="1">
    <citation type="journal article" date="2012" name="J. Bacteriol.">
        <title>Genome Sequence of Blastococcus saxobsidens DD2, a Stone-Inhabiting Bacterium.</title>
        <authorList>
            <person name="Chouaia B."/>
            <person name="Crotti E."/>
            <person name="Brusetti L."/>
            <person name="Daffonchio D."/>
            <person name="Essoussi I."/>
            <person name="Nouioui I."/>
            <person name="Sbissi I."/>
            <person name="Ghodhbane-Gtari F."/>
            <person name="Gtari M."/>
            <person name="Vacherie B."/>
            <person name="Barbe V."/>
            <person name="Medigue C."/>
            <person name="Gury J."/>
            <person name="Pujic P."/>
            <person name="Normand P."/>
        </authorList>
    </citation>
    <scope>NUCLEOTIDE SEQUENCE [LARGE SCALE GENOMIC DNA]</scope>
    <source>
        <strain evidence="1 2">DD2</strain>
    </source>
</reference>
<dbReference type="STRING" id="1146883.BLASA_1339"/>
<evidence type="ECO:0000313" key="2">
    <source>
        <dbReference type="Proteomes" id="UP000007517"/>
    </source>
</evidence>
<keyword evidence="2" id="KW-1185">Reference proteome</keyword>
<dbReference type="AlphaFoldDB" id="H6RIT2"/>